<evidence type="ECO:0000313" key="2">
    <source>
        <dbReference type="Proteomes" id="UP000271162"/>
    </source>
</evidence>
<dbReference type="EMBL" id="UYSL01028904">
    <property type="protein sequence ID" value="VDL87746.1"/>
    <property type="molecule type" value="Genomic_DNA"/>
</dbReference>
<reference evidence="1 2" key="2">
    <citation type="submission" date="2018-11" db="EMBL/GenBank/DDBJ databases">
        <authorList>
            <consortium name="Pathogen Informatics"/>
        </authorList>
    </citation>
    <scope>NUCLEOTIDE SEQUENCE [LARGE SCALE GENOMIC DNA]</scope>
</reference>
<gene>
    <name evidence="1" type="ORF">NBR_LOCUS22733</name>
</gene>
<organism evidence="3">
    <name type="scientific">Nippostrongylus brasiliensis</name>
    <name type="common">Rat hookworm</name>
    <dbReference type="NCBI Taxonomy" id="27835"/>
    <lineage>
        <taxon>Eukaryota</taxon>
        <taxon>Metazoa</taxon>
        <taxon>Ecdysozoa</taxon>
        <taxon>Nematoda</taxon>
        <taxon>Chromadorea</taxon>
        <taxon>Rhabditida</taxon>
        <taxon>Rhabditina</taxon>
        <taxon>Rhabditomorpha</taxon>
        <taxon>Strongyloidea</taxon>
        <taxon>Heligmosomidae</taxon>
        <taxon>Nippostrongylus</taxon>
    </lineage>
</organism>
<name>A0A0N4YZR0_NIPBR</name>
<evidence type="ECO:0000313" key="3">
    <source>
        <dbReference type="WBParaSite" id="NBR_0002273201-mRNA-1"/>
    </source>
</evidence>
<sequence>MPENGIPSILNLFEVNVIGNVLFRLCVCIPMAVRLFISTCHGVSELSIIDVIRDLMSAACGSLYELYGGKICPNGISSL</sequence>
<dbReference type="WBParaSite" id="NBR_0002273201-mRNA-1">
    <property type="protein sequence ID" value="NBR_0002273201-mRNA-1"/>
    <property type="gene ID" value="NBR_0002273201"/>
</dbReference>
<accession>A0A0N4YZR0</accession>
<proteinExistence type="predicted"/>
<reference evidence="3" key="1">
    <citation type="submission" date="2017-02" db="UniProtKB">
        <authorList>
            <consortium name="WormBaseParasite"/>
        </authorList>
    </citation>
    <scope>IDENTIFICATION</scope>
</reference>
<dbReference type="AlphaFoldDB" id="A0A0N4YZR0"/>
<keyword evidence="2" id="KW-1185">Reference proteome</keyword>
<evidence type="ECO:0000313" key="1">
    <source>
        <dbReference type="EMBL" id="VDL87746.1"/>
    </source>
</evidence>
<dbReference type="Proteomes" id="UP000271162">
    <property type="component" value="Unassembled WGS sequence"/>
</dbReference>
<protein>
    <submittedName>
        <fullName evidence="3">Ovule protein</fullName>
    </submittedName>
</protein>